<reference evidence="1 2" key="1">
    <citation type="submission" date="2019-06" db="EMBL/GenBank/DDBJ databases">
        <title>Sorghum-associated microbial communities from plants grown in Nebraska, USA.</title>
        <authorList>
            <person name="Schachtman D."/>
        </authorList>
    </citation>
    <scope>NUCLEOTIDE SEQUENCE [LARGE SCALE GENOMIC DNA]</scope>
    <source>
        <strain evidence="1 2">1225</strain>
    </source>
</reference>
<proteinExistence type="predicted"/>
<dbReference type="Pfam" id="PF17236">
    <property type="entry name" value="SU10_MCP"/>
    <property type="match status" value="1"/>
</dbReference>
<organism evidence="1 2">
    <name type="scientific">Neorhizobium alkalisoli</name>
    <dbReference type="NCBI Taxonomy" id="528178"/>
    <lineage>
        <taxon>Bacteria</taxon>
        <taxon>Pseudomonadati</taxon>
        <taxon>Pseudomonadota</taxon>
        <taxon>Alphaproteobacteria</taxon>
        <taxon>Hyphomicrobiales</taxon>
        <taxon>Rhizobiaceae</taxon>
        <taxon>Rhizobium/Agrobacterium group</taxon>
        <taxon>Neorhizobium</taxon>
    </lineage>
</organism>
<evidence type="ECO:0000313" key="2">
    <source>
        <dbReference type="Proteomes" id="UP000320653"/>
    </source>
</evidence>
<protein>
    <submittedName>
        <fullName evidence="1">Uncharacterized protein</fullName>
    </submittedName>
</protein>
<comment type="caution">
    <text evidence="1">The sequence shown here is derived from an EMBL/GenBank/DDBJ whole genome shotgun (WGS) entry which is preliminary data.</text>
</comment>
<sequence length="126" mass="13461">MTALQSIWNAGGSPKEVLANGTLKTKISSFVGGGTKQQNAKDKTVHQSVDLYVSDFGTVSITAHRNVTSSTVIAYDPELWAIATLRKYEKQALGKTGDSEKFLLVTETSLESKNEAGNAKIADLNG</sequence>
<accession>A0A561Q7J5</accession>
<dbReference type="AlphaFoldDB" id="A0A561Q7J5"/>
<dbReference type="EMBL" id="VIWP01000015">
    <property type="protein sequence ID" value="TWF46319.1"/>
    <property type="molecule type" value="Genomic_DNA"/>
</dbReference>
<keyword evidence="2" id="KW-1185">Reference proteome</keyword>
<evidence type="ECO:0000313" key="1">
    <source>
        <dbReference type="EMBL" id="TWF46319.1"/>
    </source>
</evidence>
<dbReference type="InterPro" id="IPR035198">
    <property type="entry name" value="SU10_MCP"/>
</dbReference>
<name>A0A561Q7J5_9HYPH</name>
<dbReference type="Proteomes" id="UP000320653">
    <property type="component" value="Unassembled WGS sequence"/>
</dbReference>
<gene>
    <name evidence="1" type="ORF">FHW37_11514</name>
</gene>